<dbReference type="Proteomes" id="UP000736583">
    <property type="component" value="Unassembled WGS sequence"/>
</dbReference>
<dbReference type="NCBIfam" id="NF033223">
    <property type="entry name" value="YHYH_alt"/>
    <property type="match status" value="1"/>
</dbReference>
<comment type="caution">
    <text evidence="1">The sequence shown here is derived from an EMBL/GenBank/DDBJ whole genome shotgun (WGS) entry which is preliminary data.</text>
</comment>
<gene>
    <name evidence="1" type="ORF">KQI89_04425</name>
</gene>
<organism evidence="1 2">
    <name type="scientific">Clostridium simiarum</name>
    <dbReference type="NCBI Taxonomy" id="2841506"/>
    <lineage>
        <taxon>Bacteria</taxon>
        <taxon>Bacillati</taxon>
        <taxon>Bacillota</taxon>
        <taxon>Clostridia</taxon>
        <taxon>Eubacteriales</taxon>
        <taxon>Clostridiaceae</taxon>
        <taxon>Clostridium</taxon>
    </lineage>
</organism>
<dbReference type="InterPro" id="IPR047773">
    <property type="entry name" value="YHYH_dom_bact"/>
</dbReference>
<dbReference type="EMBL" id="JAHLQL010000001">
    <property type="protein sequence ID" value="MBU5591000.1"/>
    <property type="molecule type" value="Genomic_DNA"/>
</dbReference>
<evidence type="ECO:0000313" key="1">
    <source>
        <dbReference type="EMBL" id="MBU5591000.1"/>
    </source>
</evidence>
<proteinExistence type="predicted"/>
<keyword evidence="2" id="KW-1185">Reference proteome</keyword>
<sequence length="45" mass="5155">MKNLLKRTNYLKFLLLIMLTYVVSAHLGMTDANGGHRNRNTGTYN</sequence>
<name>A0ABS6EXP7_9CLOT</name>
<accession>A0ABS6EXP7</accession>
<reference evidence="1 2" key="1">
    <citation type="submission" date="2021-06" db="EMBL/GenBank/DDBJ databases">
        <authorList>
            <person name="Sun Q."/>
            <person name="Li D."/>
        </authorList>
    </citation>
    <scope>NUCLEOTIDE SEQUENCE [LARGE SCALE GENOMIC DNA]</scope>
    <source>
        <strain evidence="1 2">MSJ-4</strain>
    </source>
</reference>
<evidence type="ECO:0000313" key="2">
    <source>
        <dbReference type="Proteomes" id="UP000736583"/>
    </source>
</evidence>
<protein>
    <submittedName>
        <fullName evidence="1">YHYH domain-containing protein</fullName>
    </submittedName>
</protein>